<feature type="compositionally biased region" description="Polar residues" evidence="6">
    <location>
        <begin position="433"/>
        <end position="443"/>
    </location>
</feature>
<evidence type="ECO:0000256" key="6">
    <source>
        <dbReference type="SAM" id="MobiDB-lite"/>
    </source>
</evidence>
<proteinExistence type="predicted"/>
<dbReference type="Gene3D" id="3.10.50.40">
    <property type="match status" value="1"/>
</dbReference>
<dbReference type="PANTHER" id="PTHR10516:SF443">
    <property type="entry name" value="FK506-BINDING PROTEIN 59-RELATED"/>
    <property type="match status" value="1"/>
</dbReference>
<dbReference type="InterPro" id="IPR001179">
    <property type="entry name" value="PPIase_FKBP_dom"/>
</dbReference>
<name>A0ABY7FXD7_MYAAR</name>
<gene>
    <name evidence="9" type="ORF">MAR_037485</name>
</gene>
<dbReference type="PROSITE" id="PS50059">
    <property type="entry name" value="FKBP_PPIASE"/>
    <property type="match status" value="1"/>
</dbReference>
<evidence type="ECO:0000256" key="7">
    <source>
        <dbReference type="SAM" id="SignalP"/>
    </source>
</evidence>
<feature type="domain" description="PPIase FKBP-type" evidence="8">
    <location>
        <begin position="42"/>
        <end position="93"/>
    </location>
</feature>
<comment type="catalytic activity">
    <reaction evidence="1 5">
        <text>[protein]-peptidylproline (omega=180) = [protein]-peptidylproline (omega=0)</text>
        <dbReference type="Rhea" id="RHEA:16237"/>
        <dbReference type="Rhea" id="RHEA-COMP:10747"/>
        <dbReference type="Rhea" id="RHEA-COMP:10748"/>
        <dbReference type="ChEBI" id="CHEBI:83833"/>
        <dbReference type="ChEBI" id="CHEBI:83834"/>
        <dbReference type="EC" id="5.2.1.8"/>
    </reaction>
</comment>
<evidence type="ECO:0000256" key="5">
    <source>
        <dbReference type="PROSITE-ProRule" id="PRU00277"/>
    </source>
</evidence>
<keyword evidence="3 5" id="KW-0697">Rotamase</keyword>
<feature type="compositionally biased region" description="Polar residues" evidence="6">
    <location>
        <begin position="213"/>
        <end position="241"/>
    </location>
</feature>
<evidence type="ECO:0000259" key="8">
    <source>
        <dbReference type="PROSITE" id="PS50059"/>
    </source>
</evidence>
<accession>A0ABY7FXD7</accession>
<evidence type="ECO:0000313" key="9">
    <source>
        <dbReference type="EMBL" id="WAR23816.1"/>
    </source>
</evidence>
<dbReference type="Pfam" id="PF00254">
    <property type="entry name" value="FKBP_C"/>
    <property type="match status" value="1"/>
</dbReference>
<evidence type="ECO:0000313" key="10">
    <source>
        <dbReference type="Proteomes" id="UP001164746"/>
    </source>
</evidence>
<feature type="compositionally biased region" description="Polar residues" evidence="6">
    <location>
        <begin position="142"/>
        <end position="169"/>
    </location>
</feature>
<dbReference type="PANTHER" id="PTHR10516">
    <property type="entry name" value="PEPTIDYL-PROLYL CIS-TRANS ISOMERASE"/>
    <property type="match status" value="1"/>
</dbReference>
<dbReference type="InterPro" id="IPR046357">
    <property type="entry name" value="PPIase_dom_sf"/>
</dbReference>
<feature type="compositionally biased region" description="Basic and acidic residues" evidence="6">
    <location>
        <begin position="320"/>
        <end position="340"/>
    </location>
</feature>
<evidence type="ECO:0000256" key="1">
    <source>
        <dbReference type="ARBA" id="ARBA00000971"/>
    </source>
</evidence>
<reference evidence="9" key="1">
    <citation type="submission" date="2022-11" db="EMBL/GenBank/DDBJ databases">
        <title>Centuries of genome instability and evolution in soft-shell clam transmissible cancer (bioRxiv).</title>
        <authorList>
            <person name="Hart S.F.M."/>
            <person name="Yonemitsu M.A."/>
            <person name="Giersch R.M."/>
            <person name="Beal B.F."/>
            <person name="Arriagada G."/>
            <person name="Davis B.W."/>
            <person name="Ostrander E.A."/>
            <person name="Goff S.P."/>
            <person name="Metzger M.J."/>
        </authorList>
    </citation>
    <scope>NUCLEOTIDE SEQUENCE</scope>
    <source>
        <strain evidence="9">MELC-2E11</strain>
        <tissue evidence="9">Siphon/mantle</tissue>
    </source>
</reference>
<dbReference type="EMBL" id="CP111024">
    <property type="protein sequence ID" value="WAR23816.1"/>
    <property type="molecule type" value="Genomic_DNA"/>
</dbReference>
<feature type="region of interest" description="Disordered" evidence="6">
    <location>
        <begin position="142"/>
        <end position="445"/>
    </location>
</feature>
<keyword evidence="4 5" id="KW-0413">Isomerase</keyword>
<evidence type="ECO:0000256" key="2">
    <source>
        <dbReference type="ARBA" id="ARBA00013194"/>
    </source>
</evidence>
<organism evidence="9 10">
    <name type="scientific">Mya arenaria</name>
    <name type="common">Soft-shell clam</name>
    <dbReference type="NCBI Taxonomy" id="6604"/>
    <lineage>
        <taxon>Eukaryota</taxon>
        <taxon>Metazoa</taxon>
        <taxon>Spiralia</taxon>
        <taxon>Lophotrochozoa</taxon>
        <taxon>Mollusca</taxon>
        <taxon>Bivalvia</taxon>
        <taxon>Autobranchia</taxon>
        <taxon>Heteroconchia</taxon>
        <taxon>Euheterodonta</taxon>
        <taxon>Imparidentia</taxon>
        <taxon>Neoheterodontei</taxon>
        <taxon>Myida</taxon>
        <taxon>Myoidea</taxon>
        <taxon>Myidae</taxon>
        <taxon>Mya</taxon>
    </lineage>
</organism>
<feature type="compositionally biased region" description="Low complexity" evidence="6">
    <location>
        <begin position="183"/>
        <end position="201"/>
    </location>
</feature>
<feature type="signal peptide" evidence="7">
    <location>
        <begin position="1"/>
        <end position="23"/>
    </location>
</feature>
<dbReference type="EC" id="5.2.1.8" evidence="2 5"/>
<feature type="chain" id="PRO_5045307586" description="peptidylprolyl isomerase" evidence="7">
    <location>
        <begin position="24"/>
        <end position="563"/>
    </location>
</feature>
<keyword evidence="7" id="KW-0732">Signal</keyword>
<feature type="compositionally biased region" description="Gly residues" evidence="6">
    <location>
        <begin position="500"/>
        <end position="526"/>
    </location>
</feature>
<feature type="region of interest" description="Disordered" evidence="6">
    <location>
        <begin position="486"/>
        <end position="526"/>
    </location>
</feature>
<evidence type="ECO:0000256" key="3">
    <source>
        <dbReference type="ARBA" id="ARBA00023110"/>
    </source>
</evidence>
<feature type="compositionally biased region" description="Polar residues" evidence="6">
    <location>
        <begin position="300"/>
        <end position="315"/>
    </location>
</feature>
<feature type="compositionally biased region" description="Low complexity" evidence="6">
    <location>
        <begin position="373"/>
        <end position="388"/>
    </location>
</feature>
<sequence length="563" mass="57475">MCYLKMVKLNILLTLTLVGYVTCGSVFKTIITNGTGPIPTNGQTVSVHYTGTLQNGEVFDSSRDRNEPFKFKLGMGEVISGWDAGVSSLLGIEEVTPAAPPAPAPVAPQPVATSLGSFTQSQFGTGTGSAFSKPSSAGGTFPSFSGFQSTGGISQTFPSNTPTFSSNTEFSSQQGFGGGGSNFGSQPRMPAQPAQPAQRPAFTAPDPPMPARQSISSFQPRGTADFQSSGFTGSNTQPGTSTSGGGWFNPPPQTPAQSSASTNRFPSRASQPTGGFGQGFTPGQNTFDSRGSGNGFGSTPGRTNDGSAGSTTGSTFARDLGLDPRVGSDPRFGSDPRGSDPRFPASDMSRVPSGVSNARTDTTGRFGSISGDTGRFSGSGFGATSFGRNSDFGGGSTRSAPMDAGRRIDPRTGDMFSSSSFATGPTDFRRASGGQSASTFGRTTDSRFGGAADSRFGGMVDSRFSGATDSRFGGAVPSRFGGTAGFGMASGPSDPRFGTTRGGMGSDMSRFGGGGGRMTTGTMPGGFPGRFPGGSGRPPMGGSGMAPFMSPFEMRRMATSRRF</sequence>
<dbReference type="Proteomes" id="UP001164746">
    <property type="component" value="Chromosome 13"/>
</dbReference>
<evidence type="ECO:0000256" key="4">
    <source>
        <dbReference type="ARBA" id="ARBA00023235"/>
    </source>
</evidence>
<dbReference type="InterPro" id="IPR050689">
    <property type="entry name" value="FKBP-type_PPIase"/>
</dbReference>
<feature type="compositionally biased region" description="Polar residues" evidence="6">
    <location>
        <begin position="354"/>
        <end position="365"/>
    </location>
</feature>
<keyword evidence="10" id="KW-1185">Reference proteome</keyword>
<protein>
    <recommendedName>
        <fullName evidence="2 5">peptidylprolyl isomerase</fullName>
        <ecNumber evidence="2 5">5.2.1.8</ecNumber>
    </recommendedName>
</protein>
<dbReference type="SUPFAM" id="SSF54534">
    <property type="entry name" value="FKBP-like"/>
    <property type="match status" value="1"/>
</dbReference>